<dbReference type="InParanoid" id="A0A330LBK0"/>
<dbReference type="GO" id="GO:0005506">
    <property type="term" value="F:iron ion binding"/>
    <property type="evidence" value="ECO:0007669"/>
    <property type="project" value="InterPro"/>
</dbReference>
<dbReference type="Proteomes" id="UP000248168">
    <property type="component" value="Unassembled WGS sequence"/>
</dbReference>
<dbReference type="InterPro" id="IPR006694">
    <property type="entry name" value="Fatty_acid_hydroxylase"/>
</dbReference>
<keyword evidence="4" id="KW-0560">Oxidoreductase</keyword>
<feature type="domain" description="Fatty acid hydroxylase" evidence="8">
    <location>
        <begin position="152"/>
        <end position="299"/>
    </location>
</feature>
<organism evidence="9 10">
    <name type="scientific">Nitrospira lenta</name>
    <dbReference type="NCBI Taxonomy" id="1436998"/>
    <lineage>
        <taxon>Bacteria</taxon>
        <taxon>Pseudomonadati</taxon>
        <taxon>Nitrospirota</taxon>
        <taxon>Nitrospiria</taxon>
        <taxon>Nitrospirales</taxon>
        <taxon>Nitrospiraceae</taxon>
        <taxon>Nitrospira</taxon>
    </lineage>
</organism>
<keyword evidence="3 7" id="KW-1133">Transmembrane helix</keyword>
<dbReference type="AlphaFoldDB" id="A0A330LBK0"/>
<dbReference type="GO" id="GO:0016020">
    <property type="term" value="C:membrane"/>
    <property type="evidence" value="ECO:0007669"/>
    <property type="project" value="GOC"/>
</dbReference>
<reference evidence="10" key="1">
    <citation type="submission" date="2018-04" db="EMBL/GenBank/DDBJ databases">
        <authorList>
            <person name="Lucker S."/>
            <person name="Sakoula D."/>
        </authorList>
    </citation>
    <scope>NUCLEOTIDE SEQUENCE [LARGE SCALE GENOMIC DNA]</scope>
</reference>
<accession>A0A330LBK0</accession>
<dbReference type="PANTHER" id="PTHR21624">
    <property type="entry name" value="STEROL DESATURASE-RELATED PROTEIN"/>
    <property type="match status" value="1"/>
</dbReference>
<feature type="transmembrane region" description="Helical" evidence="7">
    <location>
        <begin position="230"/>
        <end position="248"/>
    </location>
</feature>
<sequence>MSLMIETFIWFVDRVGEYLFASFLSWPSFLAAVGQIPQVFINFSYGLAWPYLLSNVALAWGIYAFAKRAGRLTGVSFQEFAFPARLYRHRSTLLDFRFAAIDIVLTFLLYVPIMTGIGLLGVKGISWVLVGHLGWEPPRSLSPTAIVIAAAGFLLLQDLINYWTHVLFHKVPALWVFHRVHHSAEVLTPATAYRVHPVELIGFAMLRAPVVGFSAVFYENILGRDQQITMIFGVSIVGFVLGLLGTHLRHSHIWFSYGSVVNRLFMSPAHHQIHHSVDPRHWNKNFGGKLSIWDSLFGTHYHPGDPEVLRVGLLDAPPREFETVRSLYVRPLASSVHVLTRFLERRA</sequence>
<evidence type="ECO:0000256" key="5">
    <source>
        <dbReference type="ARBA" id="ARBA00023098"/>
    </source>
</evidence>
<protein>
    <submittedName>
        <fullName evidence="9">Putative Sterol desaturase</fullName>
    </submittedName>
</protein>
<evidence type="ECO:0000313" key="9">
    <source>
        <dbReference type="EMBL" id="SPP66698.1"/>
    </source>
</evidence>
<feature type="transmembrane region" description="Helical" evidence="7">
    <location>
        <begin position="141"/>
        <end position="160"/>
    </location>
</feature>
<name>A0A330LBK0_9BACT</name>
<evidence type="ECO:0000256" key="7">
    <source>
        <dbReference type="SAM" id="Phobius"/>
    </source>
</evidence>
<dbReference type="GO" id="GO:0008610">
    <property type="term" value="P:lipid biosynthetic process"/>
    <property type="evidence" value="ECO:0007669"/>
    <property type="project" value="InterPro"/>
</dbReference>
<dbReference type="GO" id="GO:0012505">
    <property type="term" value="C:endomembrane system"/>
    <property type="evidence" value="ECO:0007669"/>
    <property type="project" value="UniProtKB-SubCell"/>
</dbReference>
<feature type="transmembrane region" description="Helical" evidence="7">
    <location>
        <begin position="98"/>
        <end position="121"/>
    </location>
</feature>
<keyword evidence="10" id="KW-1185">Reference proteome</keyword>
<dbReference type="GO" id="GO:0050479">
    <property type="term" value="F:glyceryl-ether monooxygenase activity"/>
    <property type="evidence" value="ECO:0007669"/>
    <property type="project" value="TreeGrafter"/>
</dbReference>
<keyword evidence="6 7" id="KW-0472">Membrane</keyword>
<evidence type="ECO:0000256" key="1">
    <source>
        <dbReference type="ARBA" id="ARBA00004127"/>
    </source>
</evidence>
<evidence type="ECO:0000256" key="4">
    <source>
        <dbReference type="ARBA" id="ARBA00023002"/>
    </source>
</evidence>
<dbReference type="InterPro" id="IPR051689">
    <property type="entry name" value="Sterol_desaturase/TMEM195"/>
</dbReference>
<evidence type="ECO:0000256" key="6">
    <source>
        <dbReference type="ARBA" id="ARBA00023136"/>
    </source>
</evidence>
<evidence type="ECO:0000256" key="3">
    <source>
        <dbReference type="ARBA" id="ARBA00022989"/>
    </source>
</evidence>
<feature type="transmembrane region" description="Helical" evidence="7">
    <location>
        <begin position="200"/>
        <end position="218"/>
    </location>
</feature>
<proteinExistence type="predicted"/>
<dbReference type="Pfam" id="PF04116">
    <property type="entry name" value="FA_hydroxylase"/>
    <property type="match status" value="1"/>
</dbReference>
<evidence type="ECO:0000313" key="10">
    <source>
        <dbReference type="Proteomes" id="UP000248168"/>
    </source>
</evidence>
<comment type="subcellular location">
    <subcellularLocation>
        <location evidence="1">Endomembrane system</location>
        <topology evidence="1">Multi-pass membrane protein</topology>
    </subcellularLocation>
</comment>
<dbReference type="GO" id="GO:0006643">
    <property type="term" value="P:membrane lipid metabolic process"/>
    <property type="evidence" value="ECO:0007669"/>
    <property type="project" value="TreeGrafter"/>
</dbReference>
<gene>
    <name evidence="9" type="ORF">NITLEN_80126</name>
</gene>
<feature type="transmembrane region" description="Helical" evidence="7">
    <location>
        <begin position="20"/>
        <end position="41"/>
    </location>
</feature>
<feature type="transmembrane region" description="Helical" evidence="7">
    <location>
        <begin position="47"/>
        <end position="66"/>
    </location>
</feature>
<dbReference type="EMBL" id="OUNR01000021">
    <property type="protein sequence ID" value="SPP66698.1"/>
    <property type="molecule type" value="Genomic_DNA"/>
</dbReference>
<evidence type="ECO:0000256" key="2">
    <source>
        <dbReference type="ARBA" id="ARBA00022692"/>
    </source>
</evidence>
<keyword evidence="2 7" id="KW-0812">Transmembrane</keyword>
<dbReference type="PANTHER" id="PTHR21624:SF1">
    <property type="entry name" value="ALKYLGLYCEROL MONOOXYGENASE"/>
    <property type="match status" value="1"/>
</dbReference>
<evidence type="ECO:0000259" key="8">
    <source>
        <dbReference type="Pfam" id="PF04116"/>
    </source>
</evidence>
<keyword evidence="5" id="KW-0443">Lipid metabolism</keyword>